<proteinExistence type="predicted"/>
<gene>
    <name evidence="1" type="ORF">COLO4_07447</name>
</gene>
<comment type="caution">
    <text evidence="1">The sequence shown here is derived from an EMBL/GenBank/DDBJ whole genome shotgun (WGS) entry which is preliminary data.</text>
</comment>
<name>A0A1R3KJT0_9ROSI</name>
<protein>
    <submittedName>
        <fullName evidence="1">Uncharacterized protein</fullName>
    </submittedName>
</protein>
<keyword evidence="2" id="KW-1185">Reference proteome</keyword>
<dbReference type="EMBL" id="AWUE01013300">
    <property type="protein sequence ID" value="OMP07319.1"/>
    <property type="molecule type" value="Genomic_DNA"/>
</dbReference>
<dbReference type="AlphaFoldDB" id="A0A1R3KJT0"/>
<reference evidence="2" key="1">
    <citation type="submission" date="2013-09" db="EMBL/GenBank/DDBJ databases">
        <title>Corchorus olitorius genome sequencing.</title>
        <authorList>
            <person name="Alam M."/>
            <person name="Haque M.S."/>
            <person name="Islam M.S."/>
            <person name="Emdad E.M."/>
            <person name="Islam M.M."/>
            <person name="Ahmed B."/>
            <person name="Halim A."/>
            <person name="Hossen Q.M.M."/>
            <person name="Hossain M.Z."/>
            <person name="Ahmed R."/>
            <person name="Khan M.M."/>
            <person name="Islam R."/>
            <person name="Rashid M.M."/>
            <person name="Khan S.A."/>
            <person name="Rahman M.S."/>
            <person name="Alam M."/>
            <person name="Yahiya A.S."/>
            <person name="Khan M.S."/>
            <person name="Azam M.S."/>
            <person name="Haque T."/>
            <person name="Lashkar M.Z.H."/>
            <person name="Akhand A.I."/>
            <person name="Morshed G."/>
            <person name="Roy S."/>
            <person name="Uddin K.S."/>
            <person name="Rabeya T."/>
            <person name="Hossain A.S."/>
            <person name="Chowdhury A."/>
            <person name="Snigdha A.R."/>
            <person name="Mortoza M.S."/>
            <person name="Matin S.A."/>
            <person name="Hoque S.M.E."/>
            <person name="Islam M.K."/>
            <person name="Roy D.K."/>
            <person name="Haider R."/>
            <person name="Moosa M.M."/>
            <person name="Elias S.M."/>
            <person name="Hasan A.M."/>
            <person name="Jahan S."/>
            <person name="Shafiuddin M."/>
            <person name="Mahmood N."/>
            <person name="Shommy N.S."/>
        </authorList>
    </citation>
    <scope>NUCLEOTIDE SEQUENCE [LARGE SCALE GENOMIC DNA]</scope>
    <source>
        <strain evidence="2">cv. O-4</strain>
    </source>
</reference>
<evidence type="ECO:0000313" key="2">
    <source>
        <dbReference type="Proteomes" id="UP000187203"/>
    </source>
</evidence>
<accession>A0A1R3KJT0</accession>
<organism evidence="1 2">
    <name type="scientific">Corchorus olitorius</name>
    <dbReference type="NCBI Taxonomy" id="93759"/>
    <lineage>
        <taxon>Eukaryota</taxon>
        <taxon>Viridiplantae</taxon>
        <taxon>Streptophyta</taxon>
        <taxon>Embryophyta</taxon>
        <taxon>Tracheophyta</taxon>
        <taxon>Spermatophyta</taxon>
        <taxon>Magnoliopsida</taxon>
        <taxon>eudicotyledons</taxon>
        <taxon>Gunneridae</taxon>
        <taxon>Pentapetalae</taxon>
        <taxon>rosids</taxon>
        <taxon>malvids</taxon>
        <taxon>Malvales</taxon>
        <taxon>Malvaceae</taxon>
        <taxon>Grewioideae</taxon>
        <taxon>Apeibeae</taxon>
        <taxon>Corchorus</taxon>
    </lineage>
</organism>
<evidence type="ECO:0000313" key="1">
    <source>
        <dbReference type="EMBL" id="OMP07319.1"/>
    </source>
</evidence>
<sequence>MAETTLNKRAYNSGGNWRVRGPKIHTVLPTCELCAGSEFCLPTCDGW</sequence>
<dbReference type="Proteomes" id="UP000187203">
    <property type="component" value="Unassembled WGS sequence"/>
</dbReference>